<evidence type="ECO:0000313" key="3">
    <source>
        <dbReference type="Proteomes" id="UP000656274"/>
    </source>
</evidence>
<keyword evidence="1" id="KW-0812">Transmembrane</keyword>
<organism evidence="2 3">
    <name type="scientific">Flavobacterium proteolyticum</name>
    <dbReference type="NCBI Taxonomy" id="2911683"/>
    <lineage>
        <taxon>Bacteria</taxon>
        <taxon>Pseudomonadati</taxon>
        <taxon>Bacteroidota</taxon>
        <taxon>Flavobacteriia</taxon>
        <taxon>Flavobacteriales</taxon>
        <taxon>Flavobacteriaceae</taxon>
        <taxon>Flavobacterium</taxon>
    </lineage>
</organism>
<keyword evidence="1" id="KW-0472">Membrane</keyword>
<comment type="caution">
    <text evidence="2">The sequence shown here is derived from an EMBL/GenBank/DDBJ whole genome shotgun (WGS) entry which is preliminary data.</text>
</comment>
<evidence type="ECO:0000256" key="1">
    <source>
        <dbReference type="SAM" id="Phobius"/>
    </source>
</evidence>
<keyword evidence="1" id="KW-1133">Transmembrane helix</keyword>
<protein>
    <submittedName>
        <fullName evidence="2">Uncharacterized protein</fullName>
    </submittedName>
</protein>
<dbReference type="EMBL" id="JADFTZ010000001">
    <property type="protein sequence ID" value="MBE9575213.1"/>
    <property type="molecule type" value="Genomic_DNA"/>
</dbReference>
<feature type="transmembrane region" description="Helical" evidence="1">
    <location>
        <begin position="6"/>
        <end position="26"/>
    </location>
</feature>
<reference evidence="2 3" key="1">
    <citation type="submission" date="2020-10" db="EMBL/GenBank/DDBJ databases">
        <title>The genome sequence of Flavobacterium aquaticum 1Y8A.</title>
        <authorList>
            <person name="Liu Y."/>
        </authorList>
    </citation>
    <scope>NUCLEOTIDE SEQUENCE [LARGE SCALE GENOMIC DNA]</scope>
    <source>
        <strain evidence="2 3">1Y8A</strain>
    </source>
</reference>
<sequence>MDKIIVVVLCLLLLLAIILIIANKRIKQMHYHKMKQLKEVFNSLSSKQEILNHKASISTDFQSNYKSDINKLSEEIFVLQKRIFELLSKK</sequence>
<keyword evidence="3" id="KW-1185">Reference proteome</keyword>
<evidence type="ECO:0000313" key="2">
    <source>
        <dbReference type="EMBL" id="MBE9575213.1"/>
    </source>
</evidence>
<gene>
    <name evidence="2" type="ORF">IM755_00680</name>
</gene>
<dbReference type="Proteomes" id="UP000656274">
    <property type="component" value="Unassembled WGS sequence"/>
</dbReference>
<proteinExistence type="predicted"/>
<dbReference type="RefSeq" id="WP_194093163.1">
    <property type="nucleotide sequence ID" value="NZ_JADFTZ010000001.1"/>
</dbReference>
<accession>A0ABR9WN58</accession>
<name>A0ABR9WN58_9FLAO</name>